<keyword evidence="12" id="KW-1003">Cell membrane</keyword>
<dbReference type="SUPFAM" id="SSF56784">
    <property type="entry name" value="HAD-like"/>
    <property type="match status" value="1"/>
</dbReference>
<dbReference type="Gene3D" id="3.40.1110.10">
    <property type="entry name" value="Calcium-transporting ATPase, cytoplasmic domain N"/>
    <property type="match status" value="1"/>
</dbReference>
<dbReference type="AlphaFoldDB" id="K6XD08"/>
<feature type="transmembrane region" description="Helical" evidence="12">
    <location>
        <begin position="178"/>
        <end position="197"/>
    </location>
</feature>
<dbReference type="eggNOG" id="COG2217">
    <property type="taxonomic scope" value="Bacteria"/>
</dbReference>
<dbReference type="InterPro" id="IPR023214">
    <property type="entry name" value="HAD_sf"/>
</dbReference>
<evidence type="ECO:0000256" key="3">
    <source>
        <dbReference type="ARBA" id="ARBA00022692"/>
    </source>
</evidence>
<dbReference type="Gene3D" id="2.70.150.10">
    <property type="entry name" value="Calcium-transporting ATPase, cytoplasmic transduction domain A"/>
    <property type="match status" value="1"/>
</dbReference>
<dbReference type="CDD" id="cd00371">
    <property type="entry name" value="HMA"/>
    <property type="match status" value="1"/>
</dbReference>
<dbReference type="NCBIfam" id="TIGR01512">
    <property type="entry name" value="ATPase-IB2_Cd"/>
    <property type="match status" value="1"/>
</dbReference>
<dbReference type="Proteomes" id="UP000008366">
    <property type="component" value="Unassembled WGS sequence"/>
</dbReference>
<dbReference type="Pfam" id="PF00122">
    <property type="entry name" value="E1-E2_ATPase"/>
    <property type="match status" value="1"/>
</dbReference>
<dbReference type="CDD" id="cd02094">
    <property type="entry name" value="P-type_ATPase_Cu-like"/>
    <property type="match status" value="1"/>
</dbReference>
<evidence type="ECO:0000256" key="1">
    <source>
        <dbReference type="ARBA" id="ARBA00004651"/>
    </source>
</evidence>
<evidence type="ECO:0000256" key="11">
    <source>
        <dbReference type="ARBA" id="ARBA00074171"/>
    </source>
</evidence>
<dbReference type="InterPro" id="IPR036163">
    <property type="entry name" value="HMA_dom_sf"/>
</dbReference>
<dbReference type="GO" id="GO:0005507">
    <property type="term" value="F:copper ion binding"/>
    <property type="evidence" value="ECO:0007669"/>
    <property type="project" value="TreeGrafter"/>
</dbReference>
<dbReference type="InterPro" id="IPR059000">
    <property type="entry name" value="ATPase_P-type_domA"/>
</dbReference>
<dbReference type="FunFam" id="3.30.70.100:FF:000005">
    <property type="entry name" value="Copper-exporting P-type ATPase A"/>
    <property type="match status" value="1"/>
</dbReference>
<dbReference type="PROSITE" id="PS00154">
    <property type="entry name" value="ATPASE_E1_E2"/>
    <property type="match status" value="1"/>
</dbReference>
<dbReference type="PANTHER" id="PTHR43520:SF8">
    <property type="entry name" value="P-TYPE CU(+) TRANSPORTER"/>
    <property type="match status" value="1"/>
</dbReference>
<evidence type="ECO:0000256" key="13">
    <source>
        <dbReference type="SAM" id="MobiDB-lite"/>
    </source>
</evidence>
<evidence type="ECO:0000256" key="10">
    <source>
        <dbReference type="ARBA" id="ARBA00049360"/>
    </source>
</evidence>
<evidence type="ECO:0000313" key="15">
    <source>
        <dbReference type="EMBL" id="GAB96699.1"/>
    </source>
</evidence>
<dbReference type="NCBIfam" id="TIGR01525">
    <property type="entry name" value="ATPase-IB_hvy"/>
    <property type="match status" value="1"/>
</dbReference>
<proteinExistence type="inferred from homology"/>
<dbReference type="InterPro" id="IPR017969">
    <property type="entry name" value="Heavy-metal-associated_CS"/>
</dbReference>
<dbReference type="GO" id="GO:0005886">
    <property type="term" value="C:plasma membrane"/>
    <property type="evidence" value="ECO:0007669"/>
    <property type="project" value="UniProtKB-SubCell"/>
</dbReference>
<evidence type="ECO:0000313" key="16">
    <source>
        <dbReference type="Proteomes" id="UP000008366"/>
    </source>
</evidence>
<dbReference type="SUPFAM" id="SSF55008">
    <property type="entry name" value="HMA, heavy metal-associated domain"/>
    <property type="match status" value="1"/>
</dbReference>
<keyword evidence="9 12" id="KW-0472">Membrane</keyword>
<feature type="transmembrane region" description="Helical" evidence="12">
    <location>
        <begin position="234"/>
        <end position="252"/>
    </location>
</feature>
<keyword evidence="3 12" id="KW-0812">Transmembrane</keyword>
<dbReference type="GO" id="GO:0055070">
    <property type="term" value="P:copper ion homeostasis"/>
    <property type="evidence" value="ECO:0007669"/>
    <property type="project" value="TreeGrafter"/>
</dbReference>
<evidence type="ECO:0000256" key="6">
    <source>
        <dbReference type="ARBA" id="ARBA00022840"/>
    </source>
</evidence>
<dbReference type="RefSeq" id="WP_006593231.1">
    <property type="nucleotide sequence ID" value="NZ_BAHD01000045.1"/>
</dbReference>
<dbReference type="NCBIfam" id="TIGR01511">
    <property type="entry name" value="ATPase-IB1_Cu"/>
    <property type="match status" value="1"/>
</dbReference>
<comment type="catalytic activity">
    <reaction evidence="10">
        <text>ATP + H2O = ADP + phosphate + H(+)</text>
        <dbReference type="Rhea" id="RHEA:13065"/>
        <dbReference type="ChEBI" id="CHEBI:15377"/>
        <dbReference type="ChEBI" id="CHEBI:15378"/>
        <dbReference type="ChEBI" id="CHEBI:30616"/>
        <dbReference type="ChEBI" id="CHEBI:43474"/>
        <dbReference type="ChEBI" id="CHEBI:456216"/>
    </reaction>
</comment>
<dbReference type="GO" id="GO:0016887">
    <property type="term" value="F:ATP hydrolysis activity"/>
    <property type="evidence" value="ECO:0007669"/>
    <property type="project" value="InterPro"/>
</dbReference>
<feature type="transmembrane region" description="Helical" evidence="12">
    <location>
        <begin position="726"/>
        <end position="743"/>
    </location>
</feature>
<dbReference type="STRING" id="1184609.KILIM_045_00300"/>
<evidence type="ECO:0000256" key="4">
    <source>
        <dbReference type="ARBA" id="ARBA00022723"/>
    </source>
</evidence>
<dbReference type="InterPro" id="IPR006121">
    <property type="entry name" value="HMA_dom"/>
</dbReference>
<accession>K6XD08</accession>
<dbReference type="InterPro" id="IPR027256">
    <property type="entry name" value="P-typ_ATPase_IB"/>
</dbReference>
<feature type="transmembrane region" description="Helical" evidence="12">
    <location>
        <begin position="424"/>
        <end position="446"/>
    </location>
</feature>
<evidence type="ECO:0000256" key="7">
    <source>
        <dbReference type="ARBA" id="ARBA00022967"/>
    </source>
</evidence>
<dbReference type="SUPFAM" id="SSF81653">
    <property type="entry name" value="Calcium ATPase, transduction domain A"/>
    <property type="match status" value="1"/>
</dbReference>
<keyword evidence="8 12" id="KW-1133">Transmembrane helix</keyword>
<evidence type="ECO:0000256" key="12">
    <source>
        <dbReference type="RuleBase" id="RU362081"/>
    </source>
</evidence>
<dbReference type="Gene3D" id="3.40.50.1000">
    <property type="entry name" value="HAD superfamily/HAD-like"/>
    <property type="match status" value="1"/>
</dbReference>
<dbReference type="NCBIfam" id="TIGR01494">
    <property type="entry name" value="ATPase_P-type"/>
    <property type="match status" value="1"/>
</dbReference>
<dbReference type="GO" id="GO:0005524">
    <property type="term" value="F:ATP binding"/>
    <property type="evidence" value="ECO:0007669"/>
    <property type="project" value="UniProtKB-UniRule"/>
</dbReference>
<feature type="region of interest" description="Disordered" evidence="13">
    <location>
        <begin position="106"/>
        <end position="127"/>
    </location>
</feature>
<reference evidence="15 16" key="1">
    <citation type="submission" date="2012-08" db="EMBL/GenBank/DDBJ databases">
        <title>Whole genome shotgun sequence of Kineosphaera limosa NBRC 100340.</title>
        <authorList>
            <person name="Yoshida I."/>
            <person name="Isaki S."/>
            <person name="Hosoyama A."/>
            <person name="Tsuchikane K."/>
            <person name="Katsumata H."/>
            <person name="Ando Y."/>
            <person name="Ohji S."/>
            <person name="Hamada M."/>
            <person name="Tamura T."/>
            <person name="Yamazoe A."/>
            <person name="Yamazaki S."/>
            <person name="Fujita N."/>
        </authorList>
    </citation>
    <scope>NUCLEOTIDE SEQUENCE [LARGE SCALE GENOMIC DNA]</scope>
    <source>
        <strain evidence="15 16">NBRC 100340</strain>
    </source>
</reference>
<dbReference type="OrthoDB" id="7059309at2"/>
<sequence length="796" mass="82360">MTTVTGSATADAPSEHEIDLAIGGMTCASCSSRVERKLNKLDGVRAQVNLVTEQAHVRFRDPIAPADLVAAVERTGYSASVLDAPEAADGRSDGRKSSVGIAATSTDQAAANDNAPAPDSPHAVPKRPSRWARLRRLFEAADLRRRLWVCAALTLPLVLIAMTPLGHGLGDTRPWVELALALPVATWGAWPFHRAAAINARHGASTMDTLVSLGVSAAFGWSLVATLTGQTGHLWYETAAVITTFLLAGRVAEARARREGRSALQSLLDLRRGDVTVLVPGHDGGTTHERVPVERLGVGDRFLVRPGEKVAADGVVLEGASAIDASLVTGESMPVEVGVGDQVVGGTINTVGLLVVQAQAVGADTVLAGITRLVEQAQTGKAPVQRLADRVSSVFVPVVLALSALTFIGWMLTGSPFTTALSSAVAVLVVACPCALGLATPTALLAGTGRGAQLGVLIKGPEILESTRRVDVVLLDKTGTVTTGRMRLVGITPAGRLTPTAALQAAAAVEVGSEHPVAQAIVTSARERNLALPPAANITAQPGSGVRGSIKGTQVTVGRPELFDKVPEQIAGPDPAGTTVYVGWGGVARAALTVADGVRPDSAHGIERLHELGLRTYLLTGDNAATAAGVARDIGIEAGDVFAGVRPDEKHEVVQRLRRQGHVVAMVGDGVNDAAALAEADLGIAMGSGTDIAMESADIVLMRPQVAAVADAIHLSRRTLRICLENLAWAFGYNVVALPLAAFGIISPMVAGIAMASSSVIVVLNSLRLRRVGHAPQDEAERPHDGADDRAAVPVG</sequence>
<feature type="region of interest" description="Disordered" evidence="13">
    <location>
        <begin position="775"/>
        <end position="796"/>
    </location>
</feature>
<dbReference type="Pfam" id="PF00403">
    <property type="entry name" value="HMA"/>
    <property type="match status" value="1"/>
</dbReference>
<name>K6XD08_9MICO</name>
<dbReference type="InterPro" id="IPR008250">
    <property type="entry name" value="ATPase_P-typ_transduc_dom_A_sf"/>
</dbReference>
<feature type="compositionally biased region" description="Basic and acidic residues" evidence="13">
    <location>
        <begin position="776"/>
        <end position="796"/>
    </location>
</feature>
<dbReference type="SUPFAM" id="SSF81665">
    <property type="entry name" value="Calcium ATPase, transmembrane domain M"/>
    <property type="match status" value="1"/>
</dbReference>
<gene>
    <name evidence="15" type="primary">copA</name>
    <name evidence="15" type="ORF">KILIM_045_00300</name>
</gene>
<feature type="transmembrane region" description="Helical" evidence="12">
    <location>
        <begin position="147"/>
        <end position="166"/>
    </location>
</feature>
<dbReference type="PRINTS" id="PR00120">
    <property type="entry name" value="HATPASE"/>
</dbReference>
<dbReference type="EMBL" id="BAHD01000045">
    <property type="protein sequence ID" value="GAB96699.1"/>
    <property type="molecule type" value="Genomic_DNA"/>
</dbReference>
<dbReference type="InterPro" id="IPR036412">
    <property type="entry name" value="HAD-like_sf"/>
</dbReference>
<protein>
    <recommendedName>
        <fullName evidence="11">Cation-transporting P-type ATPase B</fullName>
    </recommendedName>
</protein>
<evidence type="ECO:0000256" key="9">
    <source>
        <dbReference type="ARBA" id="ARBA00023136"/>
    </source>
</evidence>
<dbReference type="Pfam" id="PF00702">
    <property type="entry name" value="Hydrolase"/>
    <property type="match status" value="1"/>
</dbReference>
<organism evidence="15 16">
    <name type="scientific">Kineosphaera limosa NBRC 100340</name>
    <dbReference type="NCBI Taxonomy" id="1184609"/>
    <lineage>
        <taxon>Bacteria</taxon>
        <taxon>Bacillati</taxon>
        <taxon>Actinomycetota</taxon>
        <taxon>Actinomycetes</taxon>
        <taxon>Micrococcales</taxon>
        <taxon>Dermatophilaceae</taxon>
        <taxon>Kineosphaera</taxon>
    </lineage>
</organism>
<feature type="transmembrane region" description="Helical" evidence="12">
    <location>
        <begin position="209"/>
        <end position="228"/>
    </location>
</feature>
<feature type="domain" description="HMA" evidence="14">
    <location>
        <begin position="16"/>
        <end position="80"/>
    </location>
</feature>
<dbReference type="Gene3D" id="3.30.70.100">
    <property type="match status" value="1"/>
</dbReference>
<dbReference type="InterPro" id="IPR023298">
    <property type="entry name" value="ATPase_P-typ_TM_dom_sf"/>
</dbReference>
<keyword evidence="4 12" id="KW-0479">Metal-binding</keyword>
<keyword evidence="7" id="KW-1278">Translocase</keyword>
<dbReference type="PROSITE" id="PS50846">
    <property type="entry name" value="HMA_2"/>
    <property type="match status" value="1"/>
</dbReference>
<comment type="similarity">
    <text evidence="2 12">Belongs to the cation transport ATPase (P-type) (TC 3.A.3) family. Type IB subfamily.</text>
</comment>
<keyword evidence="6 12" id="KW-0067">ATP-binding</keyword>
<evidence type="ECO:0000256" key="2">
    <source>
        <dbReference type="ARBA" id="ARBA00006024"/>
    </source>
</evidence>
<feature type="transmembrane region" description="Helical" evidence="12">
    <location>
        <begin position="391"/>
        <end position="412"/>
    </location>
</feature>
<dbReference type="PRINTS" id="PR00119">
    <property type="entry name" value="CATATPASE"/>
</dbReference>
<keyword evidence="16" id="KW-1185">Reference proteome</keyword>
<dbReference type="InterPro" id="IPR023299">
    <property type="entry name" value="ATPase_P-typ_cyto_dom_N"/>
</dbReference>
<dbReference type="FunFam" id="2.70.150.10:FF:000002">
    <property type="entry name" value="Copper-transporting ATPase 1, putative"/>
    <property type="match status" value="1"/>
</dbReference>
<comment type="subcellular location">
    <subcellularLocation>
        <location evidence="1">Cell membrane</location>
        <topology evidence="1">Multi-pass membrane protein</topology>
    </subcellularLocation>
</comment>
<dbReference type="InterPro" id="IPR018303">
    <property type="entry name" value="ATPase_P-typ_P_site"/>
</dbReference>
<keyword evidence="5 12" id="KW-0547">Nucleotide-binding</keyword>
<feature type="transmembrane region" description="Helical" evidence="12">
    <location>
        <begin position="749"/>
        <end position="767"/>
    </location>
</feature>
<dbReference type="InterPro" id="IPR001757">
    <property type="entry name" value="P_typ_ATPase"/>
</dbReference>
<evidence type="ECO:0000256" key="5">
    <source>
        <dbReference type="ARBA" id="ARBA00022741"/>
    </source>
</evidence>
<dbReference type="PROSITE" id="PS01047">
    <property type="entry name" value="HMA_1"/>
    <property type="match status" value="1"/>
</dbReference>
<comment type="caution">
    <text evidence="15">The sequence shown here is derived from an EMBL/GenBank/DDBJ whole genome shotgun (WGS) entry which is preliminary data.</text>
</comment>
<dbReference type="PANTHER" id="PTHR43520">
    <property type="entry name" value="ATP7, ISOFORM B"/>
    <property type="match status" value="1"/>
</dbReference>
<dbReference type="GO" id="GO:0043682">
    <property type="term" value="F:P-type divalent copper transporter activity"/>
    <property type="evidence" value="ECO:0007669"/>
    <property type="project" value="TreeGrafter"/>
</dbReference>
<evidence type="ECO:0000259" key="14">
    <source>
        <dbReference type="PROSITE" id="PS50846"/>
    </source>
</evidence>
<evidence type="ECO:0000256" key="8">
    <source>
        <dbReference type="ARBA" id="ARBA00022989"/>
    </source>
</evidence>